<organism evidence="8 9">
    <name type="scientific">Leishmania braziliensis</name>
    <dbReference type="NCBI Taxonomy" id="5660"/>
    <lineage>
        <taxon>Eukaryota</taxon>
        <taxon>Discoba</taxon>
        <taxon>Euglenozoa</taxon>
        <taxon>Kinetoplastea</taxon>
        <taxon>Metakinetoplastina</taxon>
        <taxon>Trypanosomatida</taxon>
        <taxon>Trypanosomatidae</taxon>
        <taxon>Leishmaniinae</taxon>
        <taxon>Leishmania</taxon>
        <taxon>Leishmania braziliensis species complex</taxon>
    </lineage>
</organism>
<evidence type="ECO:0000256" key="6">
    <source>
        <dbReference type="SAM" id="Phobius"/>
    </source>
</evidence>
<dbReference type="RefSeq" id="XP_001565049.1">
    <property type="nucleotide sequence ID" value="XM_001564999.1"/>
</dbReference>
<dbReference type="PANTHER" id="PTHR10516:SF443">
    <property type="entry name" value="FK506-BINDING PROTEIN 59-RELATED"/>
    <property type="match status" value="1"/>
</dbReference>
<evidence type="ECO:0000256" key="4">
    <source>
        <dbReference type="ARBA" id="ARBA00023235"/>
    </source>
</evidence>
<dbReference type="KEGG" id="lbz:LBRM_22_1310"/>
<dbReference type="VEuPathDB" id="TriTrypDB:LbrM.22.1310"/>
<dbReference type="GeneID" id="5415615"/>
<protein>
    <recommendedName>
        <fullName evidence="2 5">peptidylprolyl isomerase</fullName>
        <ecNumber evidence="2 5">5.2.1.8</ecNumber>
    </recommendedName>
</protein>
<dbReference type="AlphaFoldDB" id="A4HCI1"/>
<keyword evidence="9" id="KW-1185">Reference proteome</keyword>
<dbReference type="Proteomes" id="UP000007258">
    <property type="component" value="Chromosome 22"/>
</dbReference>
<dbReference type="FunCoup" id="A4HCI1">
    <property type="interactions" value="112"/>
</dbReference>
<keyword evidence="6" id="KW-0812">Transmembrane</keyword>
<evidence type="ECO:0000256" key="2">
    <source>
        <dbReference type="ARBA" id="ARBA00013194"/>
    </source>
</evidence>
<dbReference type="EMBL" id="FR798997">
    <property type="protein sequence ID" value="CAM45198.1"/>
    <property type="molecule type" value="Genomic_DNA"/>
</dbReference>
<name>A4HCI1_LEIBR</name>
<evidence type="ECO:0000313" key="9">
    <source>
        <dbReference type="Proteomes" id="UP000007258"/>
    </source>
</evidence>
<dbReference type="InterPro" id="IPR046357">
    <property type="entry name" value="PPIase_dom_sf"/>
</dbReference>
<keyword evidence="6" id="KW-1133">Transmembrane helix</keyword>
<dbReference type="SUPFAM" id="SSF54534">
    <property type="entry name" value="FKBP-like"/>
    <property type="match status" value="1"/>
</dbReference>
<dbReference type="PANTHER" id="PTHR10516">
    <property type="entry name" value="PEPTIDYL-PROLYL CIS-TRANS ISOMERASE"/>
    <property type="match status" value="1"/>
</dbReference>
<proteinExistence type="predicted"/>
<reference evidence="8 9" key="2">
    <citation type="journal article" date="2011" name="Genome Res.">
        <title>Chromosome and gene copy number variation allow major structural change between species and strains of Leishmania.</title>
        <authorList>
            <person name="Rogers M.B."/>
            <person name="Hilley J.D."/>
            <person name="Dickens N.J."/>
            <person name="Wilkes J."/>
            <person name="Bates P.A."/>
            <person name="Depledge D.P."/>
            <person name="Harris D."/>
            <person name="Her Y."/>
            <person name="Herzyk P."/>
            <person name="Imamura H."/>
            <person name="Otto T.D."/>
            <person name="Sanders M."/>
            <person name="Seeger K."/>
            <person name="Dujardin J.C."/>
            <person name="Berriman M."/>
            <person name="Smith D.F."/>
            <person name="Hertz-Fowler C."/>
            <person name="Mottram J.C."/>
        </authorList>
    </citation>
    <scope>NUCLEOTIDE SEQUENCE [LARGE SCALE GENOMIC DNA]</scope>
    <source>
        <strain evidence="8 9">MHOM/BR/75/M2904</strain>
    </source>
</reference>
<feature type="domain" description="PPIase FKBP-type" evidence="7">
    <location>
        <begin position="101"/>
        <end position="189"/>
    </location>
</feature>
<keyword evidence="3 5" id="KW-0697">Rotamase</keyword>
<keyword evidence="4 5" id="KW-0413">Isomerase</keyword>
<evidence type="ECO:0000256" key="1">
    <source>
        <dbReference type="ARBA" id="ARBA00000971"/>
    </source>
</evidence>
<sequence length="189" mass="20898">MQAIVPFVISCIFFFLLLNLFNFFSFDLITPIAQHSEKTGKRKGNRVQFVFHLSRQCIIKNNKDRLRITSPTHTYGDTMPSDAVVMDKIIEGDGKTIPRPGSVVTLDYIGYLEDGSKFDSTLERGKPFVFRVGCGEVIKGWDAGIVQMSKGERSKLTMPASLAYGGTGFPGLIPPNATIVFEVTLLDVA</sequence>
<evidence type="ECO:0000256" key="3">
    <source>
        <dbReference type="ARBA" id="ARBA00023110"/>
    </source>
</evidence>
<evidence type="ECO:0000313" key="8">
    <source>
        <dbReference type="EMBL" id="CAM45198.1"/>
    </source>
</evidence>
<gene>
    <name evidence="8" type="ORF">LBRM_22_1310</name>
</gene>
<comment type="catalytic activity">
    <reaction evidence="1 5">
        <text>[protein]-peptidylproline (omega=180) = [protein]-peptidylproline (omega=0)</text>
        <dbReference type="Rhea" id="RHEA:16237"/>
        <dbReference type="Rhea" id="RHEA-COMP:10747"/>
        <dbReference type="Rhea" id="RHEA-COMP:10748"/>
        <dbReference type="ChEBI" id="CHEBI:83833"/>
        <dbReference type="ChEBI" id="CHEBI:83834"/>
        <dbReference type="EC" id="5.2.1.8"/>
    </reaction>
</comment>
<dbReference type="STRING" id="5660.A4HCI1"/>
<accession>A4HCI1</accession>
<evidence type="ECO:0000256" key="5">
    <source>
        <dbReference type="PROSITE-ProRule" id="PRU00277"/>
    </source>
</evidence>
<dbReference type="InterPro" id="IPR001179">
    <property type="entry name" value="PPIase_FKBP_dom"/>
</dbReference>
<evidence type="ECO:0000259" key="7">
    <source>
        <dbReference type="PROSITE" id="PS50059"/>
    </source>
</evidence>
<reference evidence="8 9" key="1">
    <citation type="journal article" date="2007" name="Nat. Genet.">
        <title>Comparative genomic analysis of three Leishmania species that cause diverse human disease.</title>
        <authorList>
            <person name="Peacock C.S."/>
            <person name="Seeger K."/>
            <person name="Harris D."/>
            <person name="Murphy L."/>
            <person name="Ruiz J.C."/>
            <person name="Quail M.A."/>
            <person name="Peters N."/>
            <person name="Adlem E."/>
            <person name="Tivey A."/>
            <person name="Aslett M."/>
            <person name="Kerhornou A."/>
            <person name="Ivens A."/>
            <person name="Fraser A."/>
            <person name="Rajandream M.A."/>
            <person name="Carver T."/>
            <person name="Norbertczak H."/>
            <person name="Chillingworth T."/>
            <person name="Hance Z."/>
            <person name="Jagels K."/>
            <person name="Moule S."/>
            <person name="Ormond D."/>
            <person name="Rutter S."/>
            <person name="Squares R."/>
            <person name="Whitehead S."/>
            <person name="Rabbinowitsch E."/>
            <person name="Arrowsmith C."/>
            <person name="White B."/>
            <person name="Thurston S."/>
            <person name="Bringaud F."/>
            <person name="Baldauf S.L."/>
            <person name="Faulconbridge A."/>
            <person name="Jeffares D."/>
            <person name="Depledge D.P."/>
            <person name="Oyola S.O."/>
            <person name="Hilley J.D."/>
            <person name="Brito L.O."/>
            <person name="Tosi L.R."/>
            <person name="Barrell B."/>
            <person name="Cruz A.K."/>
            <person name="Mottram J.C."/>
            <person name="Smith D.F."/>
            <person name="Berriman M."/>
        </authorList>
    </citation>
    <scope>NUCLEOTIDE SEQUENCE [LARGE SCALE GENOMIC DNA]</scope>
    <source>
        <strain evidence="8 9">MHOM/BR/75/M2904</strain>
    </source>
</reference>
<dbReference type="GO" id="GO:0003755">
    <property type="term" value="F:peptidyl-prolyl cis-trans isomerase activity"/>
    <property type="evidence" value="ECO:0007669"/>
    <property type="project" value="UniProtKB-KW"/>
</dbReference>
<dbReference type="InParanoid" id="A4HCI1"/>
<dbReference type="PROSITE" id="PS50059">
    <property type="entry name" value="FKBP_PPIASE"/>
    <property type="match status" value="1"/>
</dbReference>
<dbReference type="Pfam" id="PF00254">
    <property type="entry name" value="FKBP_C"/>
    <property type="match status" value="1"/>
</dbReference>
<feature type="transmembrane region" description="Helical" evidence="6">
    <location>
        <begin position="6"/>
        <end position="33"/>
    </location>
</feature>
<dbReference type="Gene3D" id="3.10.50.40">
    <property type="match status" value="1"/>
</dbReference>
<dbReference type="GO" id="GO:0005737">
    <property type="term" value="C:cytoplasm"/>
    <property type="evidence" value="ECO:0007669"/>
    <property type="project" value="TreeGrafter"/>
</dbReference>
<dbReference type="InterPro" id="IPR050689">
    <property type="entry name" value="FKBP-type_PPIase"/>
</dbReference>
<keyword evidence="6" id="KW-0472">Membrane</keyword>
<dbReference type="FunFam" id="3.10.50.40:FF:000025">
    <property type="entry name" value="Peptidylprolyl isomerase"/>
    <property type="match status" value="1"/>
</dbReference>
<dbReference type="EC" id="5.2.1.8" evidence="2 5"/>